<gene>
    <name evidence="2" type="ORF">GDO86_016806</name>
</gene>
<comment type="caution">
    <text evidence="2">The sequence shown here is derived from an EMBL/GenBank/DDBJ whole genome shotgun (WGS) entry which is preliminary data.</text>
</comment>
<evidence type="ECO:0000256" key="1">
    <source>
        <dbReference type="SAM" id="Phobius"/>
    </source>
</evidence>
<dbReference type="EMBL" id="JAACNH010000009">
    <property type="protein sequence ID" value="KAG8432301.1"/>
    <property type="molecule type" value="Genomic_DNA"/>
</dbReference>
<dbReference type="Proteomes" id="UP000812440">
    <property type="component" value="Chromosome 9"/>
</dbReference>
<keyword evidence="1" id="KW-0812">Transmembrane</keyword>
<proteinExistence type="predicted"/>
<evidence type="ECO:0000313" key="2">
    <source>
        <dbReference type="EMBL" id="KAG8432301.1"/>
    </source>
</evidence>
<sequence length="80" mass="9689">MTDVFQSVLNNFIWIFLLESFGINMQKTYLWFYRKTTQRGVFLTEHLLPQILNQQVRFYAVFSVHMLPLRYSVAIKLKVR</sequence>
<name>A0A8T2IP43_9PIPI</name>
<protein>
    <submittedName>
        <fullName evidence="2">Uncharacterized protein</fullName>
    </submittedName>
</protein>
<keyword evidence="1" id="KW-1133">Transmembrane helix</keyword>
<dbReference type="AlphaFoldDB" id="A0A8T2IP43"/>
<reference evidence="2" key="1">
    <citation type="thesis" date="2020" institute="ProQuest LLC" country="789 East Eisenhower Parkway, Ann Arbor, MI, USA">
        <title>Comparative Genomics and Chromosome Evolution.</title>
        <authorList>
            <person name="Mudd A.B."/>
        </authorList>
    </citation>
    <scope>NUCLEOTIDE SEQUENCE</scope>
    <source>
        <strain evidence="2">Female2</strain>
        <tissue evidence="2">Blood</tissue>
    </source>
</reference>
<evidence type="ECO:0000313" key="3">
    <source>
        <dbReference type="Proteomes" id="UP000812440"/>
    </source>
</evidence>
<keyword evidence="3" id="KW-1185">Reference proteome</keyword>
<feature type="transmembrane region" description="Helical" evidence="1">
    <location>
        <begin position="12"/>
        <end position="32"/>
    </location>
</feature>
<accession>A0A8T2IP43</accession>
<organism evidence="2 3">
    <name type="scientific">Hymenochirus boettgeri</name>
    <name type="common">Congo dwarf clawed frog</name>
    <dbReference type="NCBI Taxonomy" id="247094"/>
    <lineage>
        <taxon>Eukaryota</taxon>
        <taxon>Metazoa</taxon>
        <taxon>Chordata</taxon>
        <taxon>Craniata</taxon>
        <taxon>Vertebrata</taxon>
        <taxon>Euteleostomi</taxon>
        <taxon>Amphibia</taxon>
        <taxon>Batrachia</taxon>
        <taxon>Anura</taxon>
        <taxon>Pipoidea</taxon>
        <taxon>Pipidae</taxon>
        <taxon>Pipinae</taxon>
        <taxon>Hymenochirus</taxon>
    </lineage>
</organism>
<keyword evidence="1" id="KW-0472">Membrane</keyword>